<dbReference type="WBParaSite" id="RSKR_0000370300.1">
    <property type="protein sequence ID" value="RSKR_0000370300.1"/>
    <property type="gene ID" value="RSKR_0000370300"/>
</dbReference>
<accession>A0AC35TS84</accession>
<evidence type="ECO:0000313" key="1">
    <source>
        <dbReference type="Proteomes" id="UP000095286"/>
    </source>
</evidence>
<proteinExistence type="predicted"/>
<organism evidence="1 2">
    <name type="scientific">Rhabditophanes sp. KR3021</name>
    <dbReference type="NCBI Taxonomy" id="114890"/>
    <lineage>
        <taxon>Eukaryota</taxon>
        <taxon>Metazoa</taxon>
        <taxon>Ecdysozoa</taxon>
        <taxon>Nematoda</taxon>
        <taxon>Chromadorea</taxon>
        <taxon>Rhabditida</taxon>
        <taxon>Tylenchina</taxon>
        <taxon>Panagrolaimomorpha</taxon>
        <taxon>Strongyloidoidea</taxon>
        <taxon>Alloionematidae</taxon>
        <taxon>Rhabditophanes</taxon>
    </lineage>
</organism>
<dbReference type="Proteomes" id="UP000095286">
    <property type="component" value="Unplaced"/>
</dbReference>
<sequence>MNNKKPPICQASFHYEPHNNAFEKIHSCDECGRCFNSYSNLSHHEKSDHRRDQRFQCEICKELFLFKDVLFEHLGEHTSTKMINCNYCQAQFHTLESRHVHEYNHIFNEIHLSHINDYGVELEESAAQLWHDSKGNKYCMSESYVQPQTVFNEKEAGKDGEISLSNWDIPTLVKAGSFEDINETSIDLDEEGFATTSRSANGCIADVAPPTKGRKKASELADKTVTVVLSADVVKAIGPQVMFKPESKKIVRNTKNIDWMIDAVAAGHDIDSASPHIRKRADPKKCHFCEQTFKYNSKLTAHLRIHTGEKPFVCILCSKAFNQKTPLRMHMRRHLNQRLFCCCFEDCKGSFISGALLNQHYRKKHNLSKWTCICERSFKNQREFVNHEMSCNYHAPDEEGMIDESKNEDINFDEILDVD</sequence>
<reference evidence="2" key="1">
    <citation type="submission" date="2016-11" db="UniProtKB">
        <authorList>
            <consortium name="WormBaseParasite"/>
        </authorList>
    </citation>
    <scope>IDENTIFICATION</scope>
    <source>
        <strain evidence="2">KR3021</strain>
    </source>
</reference>
<name>A0AC35TS84_9BILA</name>
<evidence type="ECO:0000313" key="2">
    <source>
        <dbReference type="WBParaSite" id="RSKR_0000370300.1"/>
    </source>
</evidence>
<protein>
    <submittedName>
        <fullName evidence="2">C2H2-type domain-containing protein</fullName>
    </submittedName>
</protein>